<keyword evidence="4 7" id="KW-0863">Zinc-finger</keyword>
<keyword evidence="5" id="KW-0862">Zinc</keyword>
<accession>A0A2T7NEE5</accession>
<dbReference type="FunFam" id="3.30.160.60:FF:000021">
    <property type="entry name" value="Basic krueppel-like factor 3"/>
    <property type="match status" value="1"/>
</dbReference>
<dbReference type="Pfam" id="PF00096">
    <property type="entry name" value="zf-C2H2"/>
    <property type="match status" value="3"/>
</dbReference>
<dbReference type="SMART" id="SM00355">
    <property type="entry name" value="ZnF_C2H2"/>
    <property type="match status" value="3"/>
</dbReference>
<evidence type="ECO:0000256" key="5">
    <source>
        <dbReference type="ARBA" id="ARBA00022833"/>
    </source>
</evidence>
<dbReference type="GO" id="GO:0000978">
    <property type="term" value="F:RNA polymerase II cis-regulatory region sequence-specific DNA binding"/>
    <property type="evidence" value="ECO:0007669"/>
    <property type="project" value="TreeGrafter"/>
</dbReference>
<dbReference type="InterPro" id="IPR013087">
    <property type="entry name" value="Znf_C2H2_type"/>
</dbReference>
<dbReference type="GO" id="GO:0005634">
    <property type="term" value="C:nucleus"/>
    <property type="evidence" value="ECO:0007669"/>
    <property type="project" value="UniProtKB-SubCell"/>
</dbReference>
<proteinExistence type="predicted"/>
<feature type="compositionally biased region" description="Basic and acidic residues" evidence="8">
    <location>
        <begin position="123"/>
        <end position="134"/>
    </location>
</feature>
<protein>
    <recommendedName>
        <fullName evidence="9">C2H2-type domain-containing protein</fullName>
    </recommendedName>
</protein>
<dbReference type="Proteomes" id="UP000245119">
    <property type="component" value="Linkage Group LG13"/>
</dbReference>
<evidence type="ECO:0000256" key="4">
    <source>
        <dbReference type="ARBA" id="ARBA00022771"/>
    </source>
</evidence>
<keyword evidence="3" id="KW-0677">Repeat</keyword>
<dbReference type="GO" id="GO:0008270">
    <property type="term" value="F:zinc ion binding"/>
    <property type="evidence" value="ECO:0007669"/>
    <property type="project" value="UniProtKB-KW"/>
</dbReference>
<dbReference type="InterPro" id="IPR036236">
    <property type="entry name" value="Znf_C2H2_sf"/>
</dbReference>
<gene>
    <name evidence="10" type="ORF">C0Q70_20038</name>
</gene>
<feature type="domain" description="C2H2-type" evidence="9">
    <location>
        <begin position="197"/>
        <end position="224"/>
    </location>
</feature>
<dbReference type="Gene3D" id="3.30.160.60">
    <property type="entry name" value="Classic Zinc Finger"/>
    <property type="match status" value="3"/>
</dbReference>
<feature type="compositionally biased region" description="Polar residues" evidence="8">
    <location>
        <begin position="238"/>
        <end position="250"/>
    </location>
</feature>
<sequence length="250" mass="28382">MTLLTGNRADFERNMAAEGLLAMSNLTPDGGAIKCEEHGADENANYTAAPENKALERSQRQNSLFMLARILTDLSRYQQEPVLDDHSEDKDRATDLHNYHSLSGTKARRGKGPMTTPTCNWPSKRDRQGKNDGKKMHKCQYKGCDKVYGKSSHLKAHQRTHTGERPFPCTWTGCDKRFARSDELARHNRTHTGEKNFQCPICQKKFMRSDHLNKHARRHAEFKPNMIKKKTRHDANSDGISIHSSPVASP</sequence>
<evidence type="ECO:0000313" key="11">
    <source>
        <dbReference type="Proteomes" id="UP000245119"/>
    </source>
</evidence>
<feature type="domain" description="C2H2-type" evidence="9">
    <location>
        <begin position="167"/>
        <end position="196"/>
    </location>
</feature>
<evidence type="ECO:0000256" key="1">
    <source>
        <dbReference type="ARBA" id="ARBA00004123"/>
    </source>
</evidence>
<evidence type="ECO:0000256" key="7">
    <source>
        <dbReference type="PROSITE-ProRule" id="PRU00042"/>
    </source>
</evidence>
<comment type="caution">
    <text evidence="10">The sequence shown here is derived from an EMBL/GenBank/DDBJ whole genome shotgun (WGS) entry which is preliminary data.</text>
</comment>
<keyword evidence="6" id="KW-0539">Nucleus</keyword>
<dbReference type="GO" id="GO:0000981">
    <property type="term" value="F:DNA-binding transcription factor activity, RNA polymerase II-specific"/>
    <property type="evidence" value="ECO:0007669"/>
    <property type="project" value="TreeGrafter"/>
</dbReference>
<dbReference type="PROSITE" id="PS50157">
    <property type="entry name" value="ZINC_FINGER_C2H2_2"/>
    <property type="match status" value="3"/>
</dbReference>
<dbReference type="STRING" id="400727.A0A2T7NEE5"/>
<reference evidence="10 11" key="1">
    <citation type="submission" date="2018-04" db="EMBL/GenBank/DDBJ databases">
        <title>The genome of golden apple snail Pomacea canaliculata provides insight into stress tolerance and invasive adaptation.</title>
        <authorList>
            <person name="Liu C."/>
            <person name="Liu B."/>
            <person name="Ren Y."/>
            <person name="Zhang Y."/>
            <person name="Wang H."/>
            <person name="Li S."/>
            <person name="Jiang F."/>
            <person name="Yin L."/>
            <person name="Zhang G."/>
            <person name="Qian W."/>
            <person name="Fan W."/>
        </authorList>
    </citation>
    <scope>NUCLEOTIDE SEQUENCE [LARGE SCALE GENOMIC DNA]</scope>
    <source>
        <strain evidence="10">SZHN2017</strain>
        <tissue evidence="10">Muscle</tissue>
    </source>
</reference>
<evidence type="ECO:0000259" key="9">
    <source>
        <dbReference type="PROSITE" id="PS50157"/>
    </source>
</evidence>
<dbReference type="AlphaFoldDB" id="A0A2T7NEE5"/>
<feature type="compositionally biased region" description="Basic and acidic residues" evidence="8">
    <location>
        <begin position="83"/>
        <end position="98"/>
    </location>
</feature>
<evidence type="ECO:0000256" key="6">
    <source>
        <dbReference type="ARBA" id="ARBA00023242"/>
    </source>
</evidence>
<dbReference type="FunFam" id="3.30.160.60:FF:000926">
    <property type="entry name" value="Kruppel like factor 13"/>
    <property type="match status" value="1"/>
</dbReference>
<dbReference type="PANTHER" id="PTHR23235:SF174">
    <property type="entry name" value="CABUT, ISOFORM A"/>
    <property type="match status" value="1"/>
</dbReference>
<dbReference type="OrthoDB" id="6100704at2759"/>
<comment type="subcellular location">
    <subcellularLocation>
        <location evidence="1">Nucleus</location>
    </subcellularLocation>
</comment>
<dbReference type="EMBL" id="PZQS01000013">
    <property type="protein sequence ID" value="PVD19548.1"/>
    <property type="molecule type" value="Genomic_DNA"/>
</dbReference>
<evidence type="ECO:0000256" key="3">
    <source>
        <dbReference type="ARBA" id="ARBA00022737"/>
    </source>
</evidence>
<feature type="region of interest" description="Disordered" evidence="8">
    <location>
        <begin position="226"/>
        <end position="250"/>
    </location>
</feature>
<evidence type="ECO:0000313" key="10">
    <source>
        <dbReference type="EMBL" id="PVD19548.1"/>
    </source>
</evidence>
<evidence type="ECO:0000256" key="8">
    <source>
        <dbReference type="SAM" id="MobiDB-lite"/>
    </source>
</evidence>
<organism evidence="10 11">
    <name type="scientific">Pomacea canaliculata</name>
    <name type="common">Golden apple snail</name>
    <dbReference type="NCBI Taxonomy" id="400727"/>
    <lineage>
        <taxon>Eukaryota</taxon>
        <taxon>Metazoa</taxon>
        <taxon>Spiralia</taxon>
        <taxon>Lophotrochozoa</taxon>
        <taxon>Mollusca</taxon>
        <taxon>Gastropoda</taxon>
        <taxon>Caenogastropoda</taxon>
        <taxon>Architaenioglossa</taxon>
        <taxon>Ampullarioidea</taxon>
        <taxon>Ampullariidae</taxon>
        <taxon>Pomacea</taxon>
    </lineage>
</organism>
<feature type="region of interest" description="Disordered" evidence="8">
    <location>
        <begin position="82"/>
        <end position="137"/>
    </location>
</feature>
<dbReference type="PANTHER" id="PTHR23235">
    <property type="entry name" value="KRUEPPEL-LIKE TRANSCRIPTION FACTOR"/>
    <property type="match status" value="1"/>
</dbReference>
<keyword evidence="2" id="KW-0479">Metal-binding</keyword>
<name>A0A2T7NEE5_POMCA</name>
<keyword evidence="11" id="KW-1185">Reference proteome</keyword>
<feature type="domain" description="C2H2-type" evidence="9">
    <location>
        <begin position="137"/>
        <end position="166"/>
    </location>
</feature>
<dbReference type="SUPFAM" id="SSF57667">
    <property type="entry name" value="beta-beta-alpha zinc fingers"/>
    <property type="match status" value="1"/>
</dbReference>
<evidence type="ECO:0000256" key="2">
    <source>
        <dbReference type="ARBA" id="ARBA00022723"/>
    </source>
</evidence>
<dbReference type="PROSITE" id="PS00028">
    <property type="entry name" value="ZINC_FINGER_C2H2_1"/>
    <property type="match status" value="3"/>
</dbReference>
<dbReference type="FunFam" id="3.30.160.60:FF:000018">
    <property type="entry name" value="Krueppel-like factor 15"/>
    <property type="match status" value="1"/>
</dbReference>